<evidence type="ECO:0000313" key="1">
    <source>
        <dbReference type="EMBL" id="MBK4735311.1"/>
    </source>
</evidence>
<evidence type="ECO:0000313" key="2">
    <source>
        <dbReference type="Proteomes" id="UP000622890"/>
    </source>
</evidence>
<organism evidence="1 2">
    <name type="scientific">Noviherbaspirillum pedocola</name>
    <dbReference type="NCBI Taxonomy" id="2801341"/>
    <lineage>
        <taxon>Bacteria</taxon>
        <taxon>Pseudomonadati</taxon>
        <taxon>Pseudomonadota</taxon>
        <taxon>Betaproteobacteria</taxon>
        <taxon>Burkholderiales</taxon>
        <taxon>Oxalobacteraceae</taxon>
        <taxon>Noviherbaspirillum</taxon>
    </lineage>
</organism>
<dbReference type="RefSeq" id="WP_200592085.1">
    <property type="nucleotide sequence ID" value="NZ_JAEPBG010000004.1"/>
</dbReference>
<keyword evidence="2" id="KW-1185">Reference proteome</keyword>
<accession>A0A934W1L2</accession>
<proteinExistence type="predicted"/>
<reference evidence="1" key="1">
    <citation type="submission" date="2021-01" db="EMBL/GenBank/DDBJ databases">
        <title>Genome sequence of strain Noviherbaspirillum sp. DKR-6.</title>
        <authorList>
            <person name="Chaudhary D.K."/>
        </authorList>
    </citation>
    <scope>NUCLEOTIDE SEQUENCE</scope>
    <source>
        <strain evidence="1">DKR-6</strain>
    </source>
</reference>
<sequence length="98" mass="10524">MAELIIRDLPLASELQAGAMSSIRGGGGAGWVYGWIRPYVPTMASDGGFGGVINVFEVTNNYFAQQMNNQFQSIDVSNTAPNAQISLAVDQRSMNIKP</sequence>
<gene>
    <name evidence="1" type="ORF">JJB74_11870</name>
</gene>
<dbReference type="Proteomes" id="UP000622890">
    <property type="component" value="Unassembled WGS sequence"/>
</dbReference>
<name>A0A934W1L2_9BURK</name>
<protein>
    <submittedName>
        <fullName evidence="1">Uncharacterized protein</fullName>
    </submittedName>
</protein>
<comment type="caution">
    <text evidence="1">The sequence shown here is derived from an EMBL/GenBank/DDBJ whole genome shotgun (WGS) entry which is preliminary data.</text>
</comment>
<dbReference type="AlphaFoldDB" id="A0A934W1L2"/>
<dbReference type="EMBL" id="JAEPBG010000004">
    <property type="protein sequence ID" value="MBK4735311.1"/>
    <property type="molecule type" value="Genomic_DNA"/>
</dbReference>